<protein>
    <submittedName>
        <fullName evidence="1">Uncharacterized protein</fullName>
    </submittedName>
</protein>
<dbReference type="EMBL" id="KK914391">
    <property type="protein sequence ID" value="KDP37647.1"/>
    <property type="molecule type" value="Genomic_DNA"/>
</dbReference>
<keyword evidence="2" id="KW-1185">Reference proteome</keyword>
<gene>
    <name evidence="1" type="ORF">JCGZ_07847</name>
</gene>
<dbReference type="AlphaFoldDB" id="A0A067KNC7"/>
<reference evidence="1 2" key="1">
    <citation type="journal article" date="2014" name="PLoS ONE">
        <title>Global Analysis of Gene Expression Profiles in Physic Nut (Jatropha curcas L.) Seedlings Exposed to Salt Stress.</title>
        <authorList>
            <person name="Zhang L."/>
            <person name="Zhang C."/>
            <person name="Wu P."/>
            <person name="Chen Y."/>
            <person name="Li M."/>
            <person name="Jiang H."/>
            <person name="Wu G."/>
        </authorList>
    </citation>
    <scope>NUCLEOTIDE SEQUENCE [LARGE SCALE GENOMIC DNA]</scope>
    <source>
        <strain evidence="2">cv. GZQX0401</strain>
        <tissue evidence="1">Young leaves</tissue>
    </source>
</reference>
<organism evidence="1 2">
    <name type="scientific">Jatropha curcas</name>
    <name type="common">Barbados nut</name>
    <dbReference type="NCBI Taxonomy" id="180498"/>
    <lineage>
        <taxon>Eukaryota</taxon>
        <taxon>Viridiplantae</taxon>
        <taxon>Streptophyta</taxon>
        <taxon>Embryophyta</taxon>
        <taxon>Tracheophyta</taxon>
        <taxon>Spermatophyta</taxon>
        <taxon>Magnoliopsida</taxon>
        <taxon>eudicotyledons</taxon>
        <taxon>Gunneridae</taxon>
        <taxon>Pentapetalae</taxon>
        <taxon>rosids</taxon>
        <taxon>fabids</taxon>
        <taxon>Malpighiales</taxon>
        <taxon>Euphorbiaceae</taxon>
        <taxon>Crotonoideae</taxon>
        <taxon>Jatropheae</taxon>
        <taxon>Jatropha</taxon>
    </lineage>
</organism>
<evidence type="ECO:0000313" key="1">
    <source>
        <dbReference type="EMBL" id="KDP37647.1"/>
    </source>
</evidence>
<sequence>MAHPLTCAPGSQSPILADRYNPHTADRGFTRAGSELRVLEVQANGWIQLAVAERGGGGAMRLTAPSLVVGGVLERRQGDGATDPLRRDNRVLAWTKTERSGTGGGTAAASCGEKYRWRAMAPLDWWWRALLQLSLAKNAKTQKRRKRCEYPNFEAQRASFSGLQTVRPDRKPFGKFTGNMPIWYLKCPENYGDHRTGPGIFFGGPELPKKLPEC</sequence>
<proteinExistence type="predicted"/>
<name>A0A067KNC7_JATCU</name>
<accession>A0A067KNC7</accession>
<dbReference type="Proteomes" id="UP000027138">
    <property type="component" value="Unassembled WGS sequence"/>
</dbReference>
<evidence type="ECO:0000313" key="2">
    <source>
        <dbReference type="Proteomes" id="UP000027138"/>
    </source>
</evidence>